<dbReference type="RefSeq" id="WP_408155522.1">
    <property type="nucleotide sequence ID" value="NZ_JAQQCJ010000028.1"/>
</dbReference>
<dbReference type="Gene3D" id="1.20.1510.10">
    <property type="entry name" value="Cation efflux protein transmembrane domain"/>
    <property type="match status" value="1"/>
</dbReference>
<evidence type="ECO:0000313" key="7">
    <source>
        <dbReference type="Proteomes" id="UP001629392"/>
    </source>
</evidence>
<comment type="caution">
    <text evidence="6">The sequence shown here is derived from an EMBL/GenBank/DDBJ whole genome shotgun (WGS) entry which is preliminary data.</text>
</comment>
<dbReference type="SUPFAM" id="SSF161111">
    <property type="entry name" value="Cation efflux protein transmembrane domain-like"/>
    <property type="match status" value="1"/>
</dbReference>
<keyword evidence="4" id="KW-0472">Membrane</keyword>
<sequence>MQGKLASRVLPRVKTVLRMLAQYREGEVHMRASWICTRADVVANLGVITSGLVILATGCRYADLFVGLAISTYVAKEAVEIWQQASKSSDHGSAVSGH</sequence>
<feature type="domain" description="Cation efflux protein transmembrane" evidence="5">
    <location>
        <begin position="24"/>
        <end position="81"/>
    </location>
</feature>
<protein>
    <recommendedName>
        <fullName evidence="5">Cation efflux protein transmembrane domain-containing protein</fullName>
    </recommendedName>
</protein>
<keyword evidence="2" id="KW-0812">Transmembrane</keyword>
<evidence type="ECO:0000259" key="5">
    <source>
        <dbReference type="Pfam" id="PF01545"/>
    </source>
</evidence>
<organism evidence="6 7">
    <name type="scientific">Paraburkholderia strydomiana</name>
    <dbReference type="NCBI Taxonomy" id="1245417"/>
    <lineage>
        <taxon>Bacteria</taxon>
        <taxon>Pseudomonadati</taxon>
        <taxon>Pseudomonadota</taxon>
        <taxon>Betaproteobacteria</taxon>
        <taxon>Burkholderiales</taxon>
        <taxon>Burkholderiaceae</taxon>
        <taxon>Paraburkholderia</taxon>
    </lineage>
</organism>
<dbReference type="EMBL" id="JAQQCL010000021">
    <property type="protein sequence ID" value="MFM0719481.1"/>
    <property type="molecule type" value="Genomic_DNA"/>
</dbReference>
<evidence type="ECO:0000256" key="2">
    <source>
        <dbReference type="ARBA" id="ARBA00022692"/>
    </source>
</evidence>
<dbReference type="InterPro" id="IPR058533">
    <property type="entry name" value="Cation_efflux_TM"/>
</dbReference>
<name>A0ABW9EK53_9BURK</name>
<evidence type="ECO:0000256" key="1">
    <source>
        <dbReference type="ARBA" id="ARBA00004141"/>
    </source>
</evidence>
<keyword evidence="3" id="KW-1133">Transmembrane helix</keyword>
<keyword evidence="7" id="KW-1185">Reference proteome</keyword>
<dbReference type="InterPro" id="IPR027469">
    <property type="entry name" value="Cation_efflux_TMD_sf"/>
</dbReference>
<evidence type="ECO:0000256" key="3">
    <source>
        <dbReference type="ARBA" id="ARBA00022989"/>
    </source>
</evidence>
<proteinExistence type="predicted"/>
<evidence type="ECO:0000256" key="4">
    <source>
        <dbReference type="ARBA" id="ARBA00023136"/>
    </source>
</evidence>
<dbReference type="Proteomes" id="UP001629392">
    <property type="component" value="Unassembled WGS sequence"/>
</dbReference>
<comment type="subcellular location">
    <subcellularLocation>
        <location evidence="1">Membrane</location>
        <topology evidence="1">Multi-pass membrane protein</topology>
    </subcellularLocation>
</comment>
<evidence type="ECO:0000313" key="6">
    <source>
        <dbReference type="EMBL" id="MFM0719481.1"/>
    </source>
</evidence>
<reference evidence="6 7" key="1">
    <citation type="journal article" date="2024" name="Chem. Sci.">
        <title>Discovery of megapolipeptins by genome mining of a Burkholderiales bacteria collection.</title>
        <authorList>
            <person name="Paulo B.S."/>
            <person name="Recchia M.J.J."/>
            <person name="Lee S."/>
            <person name="Fergusson C.H."/>
            <person name="Romanowski S.B."/>
            <person name="Hernandez A."/>
            <person name="Krull N."/>
            <person name="Liu D.Y."/>
            <person name="Cavanagh H."/>
            <person name="Bos A."/>
            <person name="Gray C.A."/>
            <person name="Murphy B.T."/>
            <person name="Linington R.G."/>
            <person name="Eustaquio A.S."/>
        </authorList>
    </citation>
    <scope>NUCLEOTIDE SEQUENCE [LARGE SCALE GENOMIC DNA]</scope>
    <source>
        <strain evidence="6 7">RL17-350-BIC-E</strain>
    </source>
</reference>
<gene>
    <name evidence="6" type="ORF">PQQ73_24440</name>
</gene>
<dbReference type="Pfam" id="PF01545">
    <property type="entry name" value="Cation_efflux"/>
    <property type="match status" value="1"/>
</dbReference>
<accession>A0ABW9EK53</accession>